<dbReference type="AlphaFoldDB" id="A0A6A0AF99"/>
<name>A0A6A0AF99_HAELA</name>
<keyword evidence="2" id="KW-1185">Reference proteome</keyword>
<sequence>GSQMRKLDLSHIACTPQWQWACGMAATAEWTTSTLSHLASCGRPRPPAATTPCGLLLQVLDDADLGEIRSSYVRQQVCCNAGCNTQHVCCGGLAATVGCRCGAVDEQQQQSEGVLQCGLQQTACVAVAGSKCVAVIEPCFQHVRLVNLNTAQQLCFGCCITCKNDVMPQHD</sequence>
<dbReference type="EMBL" id="BLLF01004972">
    <property type="protein sequence ID" value="GFH30537.1"/>
    <property type="molecule type" value="Genomic_DNA"/>
</dbReference>
<accession>A0A6A0AF99</accession>
<comment type="caution">
    <text evidence="1">The sequence shown here is derived from an EMBL/GenBank/DDBJ whole genome shotgun (WGS) entry which is preliminary data.</text>
</comment>
<reference evidence="1 2" key="1">
    <citation type="submission" date="2020-02" db="EMBL/GenBank/DDBJ databases">
        <title>Draft genome sequence of Haematococcus lacustris strain NIES-144.</title>
        <authorList>
            <person name="Morimoto D."/>
            <person name="Nakagawa S."/>
            <person name="Yoshida T."/>
            <person name="Sawayama S."/>
        </authorList>
    </citation>
    <scope>NUCLEOTIDE SEQUENCE [LARGE SCALE GENOMIC DNA]</scope>
    <source>
        <strain evidence="1 2">NIES-144</strain>
    </source>
</reference>
<feature type="non-terminal residue" evidence="1">
    <location>
        <position position="1"/>
    </location>
</feature>
<feature type="non-terminal residue" evidence="1">
    <location>
        <position position="171"/>
    </location>
</feature>
<dbReference type="Proteomes" id="UP000485058">
    <property type="component" value="Unassembled WGS sequence"/>
</dbReference>
<organism evidence="1 2">
    <name type="scientific">Haematococcus lacustris</name>
    <name type="common">Green alga</name>
    <name type="synonym">Haematococcus pluvialis</name>
    <dbReference type="NCBI Taxonomy" id="44745"/>
    <lineage>
        <taxon>Eukaryota</taxon>
        <taxon>Viridiplantae</taxon>
        <taxon>Chlorophyta</taxon>
        <taxon>core chlorophytes</taxon>
        <taxon>Chlorophyceae</taxon>
        <taxon>CS clade</taxon>
        <taxon>Chlamydomonadales</taxon>
        <taxon>Haematococcaceae</taxon>
        <taxon>Haematococcus</taxon>
    </lineage>
</organism>
<gene>
    <name evidence="1" type="ORF">HaLaN_29411</name>
</gene>
<protein>
    <submittedName>
        <fullName evidence="1">Uncharacterized protein</fullName>
    </submittedName>
</protein>
<proteinExistence type="predicted"/>
<evidence type="ECO:0000313" key="2">
    <source>
        <dbReference type="Proteomes" id="UP000485058"/>
    </source>
</evidence>
<evidence type="ECO:0000313" key="1">
    <source>
        <dbReference type="EMBL" id="GFH30537.1"/>
    </source>
</evidence>